<accession>A0A941CLC2</accession>
<dbReference type="Proteomes" id="UP000675379">
    <property type="component" value="Unassembled WGS sequence"/>
</dbReference>
<dbReference type="EMBL" id="JAGSCS010000001">
    <property type="protein sequence ID" value="MBR0574760.1"/>
    <property type="molecule type" value="Genomic_DNA"/>
</dbReference>
<feature type="compositionally biased region" description="Basic and acidic residues" evidence="1">
    <location>
        <begin position="181"/>
        <end position="190"/>
    </location>
</feature>
<feature type="region of interest" description="Disordered" evidence="1">
    <location>
        <begin position="103"/>
        <end position="143"/>
    </location>
</feature>
<evidence type="ECO:0000313" key="2">
    <source>
        <dbReference type="EMBL" id="MBR0574760.1"/>
    </source>
</evidence>
<evidence type="ECO:0000256" key="1">
    <source>
        <dbReference type="SAM" id="MobiDB-lite"/>
    </source>
</evidence>
<feature type="region of interest" description="Disordered" evidence="1">
    <location>
        <begin position="172"/>
        <end position="209"/>
    </location>
</feature>
<name>A0A941CLC2_9CLOT</name>
<protein>
    <submittedName>
        <fullName evidence="2">Uncharacterized protein</fullName>
    </submittedName>
</protein>
<sequence length="209" mass="24123">MKIKVNSEYPEFERLKQQLEGAHPDLVLKAKERKWGLERPSFKWKKTLYEFETLEELLAEVAKLFADSGAKGEEEEELVLEIPVEKYHLHDLNIQIRLGKHGEKNSTYEAEEQTLYPEPTEGEEAEPDSDFPDEDEEIGLTSYNDDIVLNLPAEKYSLQDLRLKIKFTDFGDSNSTYEVRNTPEESPEREAAEEEPVDRGTEMGPEEGI</sequence>
<evidence type="ECO:0000313" key="3">
    <source>
        <dbReference type="Proteomes" id="UP000675379"/>
    </source>
</evidence>
<comment type="caution">
    <text evidence="2">The sequence shown here is derived from an EMBL/GenBank/DDBJ whole genome shotgun (WGS) entry which is preliminary data.</text>
</comment>
<proteinExistence type="predicted"/>
<reference evidence="2" key="1">
    <citation type="submission" date="2021-04" db="EMBL/GenBank/DDBJ databases">
        <title>Proteiniclasticum sedimins sp. nov., an obligate anaerobic bacterium isolated from anaerobic sludge.</title>
        <authorList>
            <person name="Liu J."/>
        </authorList>
    </citation>
    <scope>NUCLEOTIDE SEQUENCE</scope>
    <source>
        <strain evidence="2">BAD-10</strain>
    </source>
</reference>
<dbReference type="RefSeq" id="WP_211799283.1">
    <property type="nucleotide sequence ID" value="NZ_JAGSCS010000001.1"/>
</dbReference>
<dbReference type="AlphaFoldDB" id="A0A941CLC2"/>
<organism evidence="2 3">
    <name type="scientific">Proteiniclasticum sediminis</name>
    <dbReference type="NCBI Taxonomy" id="2804028"/>
    <lineage>
        <taxon>Bacteria</taxon>
        <taxon>Bacillati</taxon>
        <taxon>Bacillota</taxon>
        <taxon>Clostridia</taxon>
        <taxon>Eubacteriales</taxon>
        <taxon>Clostridiaceae</taxon>
        <taxon>Proteiniclasticum</taxon>
    </lineage>
</organism>
<feature type="compositionally biased region" description="Acidic residues" evidence="1">
    <location>
        <begin position="120"/>
        <end position="138"/>
    </location>
</feature>
<gene>
    <name evidence="2" type="ORF">KCG48_00255</name>
</gene>
<keyword evidence="3" id="KW-1185">Reference proteome</keyword>